<feature type="coiled-coil region" evidence="6">
    <location>
        <begin position="3566"/>
        <end position="3635"/>
    </location>
</feature>
<feature type="region of interest" description="Disordered" evidence="7">
    <location>
        <begin position="3260"/>
        <end position="3333"/>
    </location>
</feature>
<evidence type="ECO:0000256" key="3">
    <source>
        <dbReference type="ARBA" id="ARBA00022553"/>
    </source>
</evidence>
<feature type="coiled-coil region" evidence="6">
    <location>
        <begin position="1909"/>
        <end position="2079"/>
    </location>
</feature>
<feature type="coiled-coil region" evidence="6">
    <location>
        <begin position="759"/>
        <end position="786"/>
    </location>
</feature>
<feature type="region of interest" description="Disordered" evidence="7">
    <location>
        <begin position="3201"/>
        <end position="3227"/>
    </location>
</feature>
<dbReference type="InterPro" id="IPR019528">
    <property type="entry name" value="PACT_domain"/>
</dbReference>
<feature type="coiled-coil region" evidence="6">
    <location>
        <begin position="1422"/>
        <end position="1510"/>
    </location>
</feature>
<feature type="coiled-coil region" evidence="6">
    <location>
        <begin position="206"/>
        <end position="254"/>
    </location>
</feature>
<feature type="coiled-coil region" evidence="6">
    <location>
        <begin position="3017"/>
        <end position="3068"/>
    </location>
</feature>
<feature type="compositionally biased region" description="Low complexity" evidence="7">
    <location>
        <begin position="3276"/>
        <end position="3287"/>
    </location>
</feature>
<proteinExistence type="predicted"/>
<name>A0AAV7AH05_ENGPU</name>
<feature type="coiled-coil region" evidence="6">
    <location>
        <begin position="294"/>
        <end position="410"/>
    </location>
</feature>
<keyword evidence="5" id="KW-0206">Cytoskeleton</keyword>
<dbReference type="GO" id="GO:0060090">
    <property type="term" value="F:molecular adaptor activity"/>
    <property type="evidence" value="ECO:0007669"/>
    <property type="project" value="InterPro"/>
</dbReference>
<feature type="coiled-coil region" evidence="6">
    <location>
        <begin position="927"/>
        <end position="1123"/>
    </location>
</feature>
<feature type="compositionally biased region" description="Low complexity" evidence="7">
    <location>
        <begin position="2886"/>
        <end position="2897"/>
    </location>
</feature>
<dbReference type="GO" id="GO:0005813">
    <property type="term" value="C:centrosome"/>
    <property type="evidence" value="ECO:0007669"/>
    <property type="project" value="UniProtKB-SubCell"/>
</dbReference>
<feature type="region of interest" description="Disordered" evidence="7">
    <location>
        <begin position="4245"/>
        <end position="4309"/>
    </location>
</feature>
<evidence type="ECO:0000256" key="5">
    <source>
        <dbReference type="ARBA" id="ARBA00023212"/>
    </source>
</evidence>
<comment type="subcellular location">
    <subcellularLocation>
        <location evidence="1">Cytoplasm</location>
        <location evidence="1">Cytoskeleton</location>
        <location evidence="1">Microtubule organizing center</location>
        <location evidence="1">Centrosome</location>
    </subcellularLocation>
</comment>
<feature type="coiled-coil region" evidence="6">
    <location>
        <begin position="4031"/>
        <end position="4065"/>
    </location>
</feature>
<evidence type="ECO:0000313" key="10">
    <source>
        <dbReference type="EMBL" id="KAG8559334.1"/>
    </source>
</evidence>
<feature type="compositionally biased region" description="Basic residues" evidence="7">
    <location>
        <begin position="102"/>
        <end position="113"/>
    </location>
</feature>
<gene>
    <name evidence="10" type="ORF">GDO81_017306</name>
</gene>
<keyword evidence="11" id="KW-1185">Reference proteome</keyword>
<accession>A0AAV7AH05</accession>
<evidence type="ECO:0000256" key="1">
    <source>
        <dbReference type="ARBA" id="ARBA00004300"/>
    </source>
</evidence>
<evidence type="ECO:0000256" key="6">
    <source>
        <dbReference type="SAM" id="Coils"/>
    </source>
</evidence>
<feature type="coiled-coil region" evidence="6">
    <location>
        <begin position="1161"/>
        <end position="1339"/>
    </location>
</feature>
<feature type="region of interest" description="Disordered" evidence="7">
    <location>
        <begin position="2876"/>
        <end position="2898"/>
    </location>
</feature>
<feature type="coiled-coil region" evidence="6">
    <location>
        <begin position="3115"/>
        <end position="3153"/>
    </location>
</feature>
<evidence type="ECO:0000256" key="4">
    <source>
        <dbReference type="ARBA" id="ARBA00023054"/>
    </source>
</evidence>
<feature type="coiled-coil region" evidence="6">
    <location>
        <begin position="821"/>
        <end position="862"/>
    </location>
</feature>
<feature type="compositionally biased region" description="Polar residues" evidence="7">
    <location>
        <begin position="4265"/>
        <end position="4282"/>
    </location>
</feature>
<feature type="compositionally biased region" description="Basic and acidic residues" evidence="7">
    <location>
        <begin position="3293"/>
        <end position="3331"/>
    </location>
</feature>
<feature type="region of interest" description="Disordered" evidence="7">
    <location>
        <begin position="262"/>
        <end position="285"/>
    </location>
</feature>
<organism evidence="10 11">
    <name type="scientific">Engystomops pustulosus</name>
    <name type="common">Tungara frog</name>
    <name type="synonym">Physalaemus pustulosus</name>
    <dbReference type="NCBI Taxonomy" id="76066"/>
    <lineage>
        <taxon>Eukaryota</taxon>
        <taxon>Metazoa</taxon>
        <taxon>Chordata</taxon>
        <taxon>Craniata</taxon>
        <taxon>Vertebrata</taxon>
        <taxon>Euteleostomi</taxon>
        <taxon>Amphibia</taxon>
        <taxon>Batrachia</taxon>
        <taxon>Anura</taxon>
        <taxon>Neobatrachia</taxon>
        <taxon>Hyloidea</taxon>
        <taxon>Leptodactylidae</taxon>
        <taxon>Leiuperinae</taxon>
        <taxon>Engystomops</taxon>
    </lineage>
</organism>
<keyword evidence="8" id="KW-0472">Membrane</keyword>
<feature type="transmembrane region" description="Helical" evidence="8">
    <location>
        <begin position="65"/>
        <end position="85"/>
    </location>
</feature>
<evidence type="ECO:0000259" key="9">
    <source>
        <dbReference type="Pfam" id="PF10495"/>
    </source>
</evidence>
<keyword evidence="8" id="KW-1133">Transmembrane helix</keyword>
<feature type="coiled-coil region" evidence="6">
    <location>
        <begin position="2680"/>
        <end position="2845"/>
    </location>
</feature>
<keyword evidence="2" id="KW-0963">Cytoplasm</keyword>
<sequence>MWLLPLSLSAFTLVSTQCFRFIFGGFFTFAVICVLMDVGVRTEGVAERIPGASMRSTRYRNNDGFVALLPLPHLPLTLSFLYFPVQLAHFRQRKTKGESSKAQKKAQKRKNKAVHANDVSKKEDSLVQDEYSERVTLSGADDVTIESMNSLLDVSECQDKTTDLEARLKTNDFEVLRKPLHGFQTPLEDNLTPEPHEETKENEYKVAKLEHLMQDQQLKVELLQRKLETSENSVSLLQQELSDRNLEITQLKNKISGSIRTEFSPTSLQSDIGGGGESSRSSNGMDTESLAALVVDLKERLAESETLRESLRLKIEEQMKAFEMERSAWEQKHNDTVANLTLRLQQAEEMAVQDKDEKERLNQELRNLKNNLRLEAESSQALKLQHERDLQMYDLKLQSLEEDKTKLNQQLSITWKPLDSEERVDIKVIDKDTRVDFRPELEDLKKNLNKVKARKELENSKAMELPIEEDEVATTPALTSMDRYLIPNLSELDTSQEDLSEHSKFELDSDFLLEQSINSTMDGNINLLSSPMPITGVLADGATLGRLLDPESFAVYLSSNTGSNVEAELSPVMTKDLVQKCTILIETLQNKEEMLQRSSEALEEALQKWRDVTSELAVAKLELEKAPKIENWEEQQKMLEEIKSERDDLKTRITDQEQLLREVQEQKSTNEERLSHLVEEKASLVTKLAAVEEELEKTLELYKDLENSHLNLSQNLQKSEMSRESERQEFDNKLNSKGVEQQLLEESIRAKESEFYQREENLQEEVALLRQVKEDLESKLHEEVNRLNADFEKRMDISGESWKEQIALVNEEHKGEVSLLKDAHEKELQKLLSDLSVEKQKLVELQQQLEDMQRTKAEQIQSHNMEMEALRLSLNNLHTAHLELSQSNLVKEKEDALVQLRDQLNNKWAQDLAMLQGKNQFEVEHLRNEHSQALESLREELSKEMLRHQKEHLKEIEHLKKKHVEETSVLEERHQKEVEMSERISEEFEQKLEMLQGEHAEKLDRKSEELRLVEEESVVKLSKLKETISKHYEELEQVREELSDTLKQNEELSRQIDFLSEEHALKISEMQEQQKAAIESLEQDRSRENKDREKCGNQQSELLEQLRKELSQTTKLHSNQMDKLLEKHSHELLNLQEVHSREVADLQDLLALERESKTRQQDETAEKVMQLQMRCEDLEALQKTHLQEKGEWEKQTQQNLETLKSLKVEIIHLQEEHSKALEQHSKDIEEIQEQHVLENEEWEKQRDLHAQELDLLVNQHSQELKRIGEELLQNSLLKQEEHAKQLEQTREECSRQILELQQKHLAEIQSVKDIHRQEREEWKKELDQLLQQIHSNEMQQPTDTDFPESKDLQDQHMKQIKDLQEHQGQMRVFSHQNQLALLLDSSYNPTKAIPLELEKQHQNCSGKQIESSEEIHLLWSQIDRSRASRQELNELKEQLLARSTQLEEIERMRKEFEKERLLIKAEHEKEMEELRIYFEQKSISAEETYREELEILHQRLREMNDDEKVEMTPLNCSALSLEESFDSEKLNFLQHLTDQLVEHKEELAYSRLHDEEKHKQELDNLRAALSLQYKEDMINLRNDLSEKYALEIETLKKKQCLELEQLRAKLSEEHIKEITQVQLQYTHESIHLEEKAETQNFGSGHQNLDTERPDKDMKISQLHFSNLHVPLQKLEKNSKMCQTDFDSRSTDERPDQGDGLVQMSQLEILHSLHAKELADVREKMASDLEEVTKRLKIEKENVLKEVEDRCAQISMENAKLQQDLLRETVIRTSSEEYKEVDNDDPKPQAEENFISPTSEKCDQESGDGDLFFKGPEKDTIFLSRLSPINELNACLSELPIHRKKELYSQITELLRKHQEELHARDLGHEAHIQNLEASHLVKLDTLESSYLSEIQKIRDEHALAVEELEKCLCNRLQEKEKEVQEQLEKSRTQWLQQQGQDLHRLRQELASVHMEKFQAMAEELEAAHREDMRQKLEQQLYQLEEEKKRALDILQEEVLKMEAQNQHAVQELRDLHKEEVEHQTIKLQEELKMKTEELHKQELLIAELTSERQALSTELESQSNQQLRYQEEIELLKCQSEMLLEQQIALLKDEFSAEKKSALQELEDHLSAKLRAEHQVEKDHIVKQLEDKNTLVLQLQEKVSDLSKEMDASQSQMDVLVQTRERENQEGENLVSILQLDAQTAQQELKRFQDSCQRLLKIFADVLKSTLVTEDLISKKIGLCLDNSLSQAEDERTHDNMGKPTDVTRLSPDCDTMTEHSLMSTDEGYEVSEYLCDSILGSLEVGLENEEKIVRMGHRLRAAVERLLDMVTDSTLQLEQTREMQKCLEGEFKSRNQDMAQVVVQNQELLKQLEKETEEKKLLQVELHKSQGLIEGFALEKAALEEAVLSKESSEHQLIVELERAREQLKILTQEPSVFGKEKEVLERLQEVLSGSDIESELLQETERLLKEELELHCQAKQDRANLISQMKMLEMELEEQMARNQDLMKKTNQMTDLQQQIQSLEKQLKSQRHFMDEQAVEREHERDEFQQEIQNLEEQLKQALKNHGDSKAYGLHDWSAQIESLEARVKEKADDCKLLLQGREQLEQQITERNEEIDKMLLRIQELEQAALSNADAAKKCSQLEAEMQKMQKMEKELLQDKEALQQQQYNNVLQISALQSKLDEARHRIPVDGEPDLLLKQELQAEREALQRKEKEAESLVEQLEQFREELMNKTEEVFQLNLQLDIQRKQYEQAIQQTQEEYLRLKDEISTLHSKKAEDTASSTLQLPQALLQEKNQEIDHLNEQILRLRQEATNSQSDEVEELRSLVELLRSDLDRSRKDKEEEVEQLHEVIEKLQQELEQLGPNRHEISDSQESLDQLGLGEVENLQRELRKGAKQCLGRSTTPDSDSEPSSQAKLEALKQELVEKEAEIEVLERNLQNIQQSSRQQEQVLETLQVQHGHLQEECELLRTRYSQREGDNISLSSQLQELQDKLREMDGFLMEKELLVQTLQEQNGADRAEFENKLAKNAVSIETIKGDLQKVQEENVSLQGEMARCSSEQKAREEYQQEVQHLKQVVSDWKERALILTEEVQTQTQEDEFMELQVSPHLVTLKEQLNTAENLASMREADLHGAQTELAKLKIELEELHAECEQREAKAQDVLQQLQKREIFVAELQTHSLNLSTQVKKLQEALVSQEAMLALMSGDLPDKNIEDVTHKSDLSRPGKSRSFSESLTDLSTWDSPDMVRKQEEAMHSLRAFTPFSELSIDHSAELMRSKSCNRRPEGRELIGSSSPSLSESNFSAQRASPLRDAEHTDYGSCDDLRSSRDDQMDSEKSEVDYRPEEGSMSKPNYMENLLHLKQKMDSLGSSGLSPQLQRMLNMVHEESCKILELSELPLVKSTLQDGSDLTVKIETWQKEKQSLQETIQSLSSALAQAADKGEKESTTLDWRRDLLQSVQALLESEREYLRLELQSDIRHGSGDKSLLSEKVEHLIKEQEEQKRLVLEHVLSVDRSSLLSEIQDLRSQLRMAHLQNQEKLQKLQDTLTSTEEKGHTREHQLRRQVELLEYKLQQEASIAEDLKGSLSREKERATEQYKLLVQEQSNVSQLRSDLEDKMQEVESVRKSLKEVQNKLQMETSKLRVELESKEKNMSEYIKTVQNESQMEKQRMVEEKSLIQRTLEMTEKSFQEASRSLEEEKKINAKISAALSQEQTFCSNVKKELEIEQSRCRALLAQEHGRLSEVAKELEKEKQHSVSLSNTLTLERGVLEQLRLQHTRELSTKEEERQQEHKLVQMLQSELEIERKRARELAAMIEKTQQQAVHAKRQLESDIQTCREELQKEREAAVKLRAVMESLQSQKQQLDNVLEQQKERELRLQKERDQYQAQVLILQEKERTWVKDLEQEAKRLKQSEASKAREEQQDRRVMDLQLQHERDRRRIQELQQMLADLEEQERAMASRRGRLRNDSSTPPQNVALLATNMQRVWQQLIHTVLQVKKWVQNKNDRTHEVFPDEAEVTALLESLSELKSDLQKGYVQSVHSPSSLVEVLKRENEELSISVSQLTKEKLDLKSQLSKLSKIHQEMLQKTKDQVHTDVVDSVLEAERAVWLREKRLLQIALKHAESELNKATLENKPLQDVPNAKIQRLYRKYLRAESFRKALVYQKKYLLLLLGGFQACEKATLSLIARMGVYPSPVELQSPSKCKTGLGKFRSAVRAVIAISRLKFLVRKWHKVNRKSGGGGEDSGTRQVPGNRMDILQPLGATTLNSPPTRDQPFSLCRSPNTSIGTIHQRQSPWQSPKWAAHSPSLTPERSHHSSQDPDHSITEYIQHLEIVQRRLGGLQIGQSPEQMRGKYPRK</sequence>
<feature type="coiled-coil region" evidence="6">
    <location>
        <begin position="2464"/>
        <end position="2652"/>
    </location>
</feature>
<feature type="compositionally biased region" description="Basic and acidic residues" evidence="7">
    <location>
        <begin position="4296"/>
        <end position="4309"/>
    </location>
</feature>
<dbReference type="GO" id="GO:0007165">
    <property type="term" value="P:signal transduction"/>
    <property type="evidence" value="ECO:0007669"/>
    <property type="project" value="InterPro"/>
</dbReference>
<feature type="coiled-coil region" evidence="6">
    <location>
        <begin position="2336"/>
        <end position="2366"/>
    </location>
</feature>
<evidence type="ECO:0000256" key="8">
    <source>
        <dbReference type="SAM" id="Phobius"/>
    </source>
</evidence>
<feature type="coiled-coil region" evidence="6">
    <location>
        <begin position="3397"/>
        <end position="3424"/>
    </location>
</feature>
<feature type="region of interest" description="Disordered" evidence="7">
    <location>
        <begin position="1776"/>
        <end position="1805"/>
    </location>
</feature>
<comment type="caution">
    <text evidence="10">The sequence shown here is derived from an EMBL/GenBank/DDBJ whole genome shotgun (WGS) entry which is preliminary data.</text>
</comment>
<feature type="coiled-coil region" evidence="6">
    <location>
        <begin position="3778"/>
        <end position="3952"/>
    </location>
</feature>
<feature type="coiled-coil region" evidence="6">
    <location>
        <begin position="1714"/>
        <end position="1763"/>
    </location>
</feature>
<evidence type="ECO:0000313" key="11">
    <source>
        <dbReference type="Proteomes" id="UP000824782"/>
    </source>
</evidence>
<dbReference type="Proteomes" id="UP000824782">
    <property type="component" value="Unassembled WGS sequence"/>
</dbReference>
<feature type="domain" description="Pericentrin/AKAP-450 centrosomal targeting" evidence="9">
    <location>
        <begin position="4135"/>
        <end position="4216"/>
    </location>
</feature>
<dbReference type="PANTHER" id="PTHR44981:SF3">
    <property type="entry name" value="PERICENTRIN"/>
    <property type="match status" value="1"/>
</dbReference>
<feature type="coiled-coil region" evidence="6">
    <location>
        <begin position="632"/>
        <end position="722"/>
    </location>
</feature>
<keyword evidence="8" id="KW-0812">Transmembrane</keyword>
<feature type="coiled-coil region" evidence="6">
    <location>
        <begin position="2129"/>
        <end position="2202"/>
    </location>
</feature>
<feature type="compositionally biased region" description="Basic and acidic residues" evidence="7">
    <location>
        <begin position="1776"/>
        <end position="1789"/>
    </location>
</feature>
<protein>
    <recommendedName>
        <fullName evidence="9">Pericentrin/AKAP-450 centrosomal targeting domain-containing protein</fullName>
    </recommendedName>
</protein>
<dbReference type="GO" id="GO:0005737">
    <property type="term" value="C:cytoplasm"/>
    <property type="evidence" value="ECO:0007669"/>
    <property type="project" value="UniProtKB-ARBA"/>
</dbReference>
<dbReference type="PANTHER" id="PTHR44981">
    <property type="entry name" value="PERICENTRIN-LIKE PROTEIN, ISOFORM F"/>
    <property type="match status" value="1"/>
</dbReference>
<feature type="compositionally biased region" description="Basic and acidic residues" evidence="7">
    <location>
        <begin position="3260"/>
        <end position="3272"/>
    </location>
</feature>
<keyword evidence="3" id="KW-0597">Phosphoprotein</keyword>
<feature type="region of interest" description="Disordered" evidence="7">
    <location>
        <begin position="2234"/>
        <end position="2254"/>
    </location>
</feature>
<evidence type="ECO:0000256" key="2">
    <source>
        <dbReference type="ARBA" id="ARBA00022490"/>
    </source>
</evidence>
<feature type="compositionally biased region" description="Polar residues" evidence="7">
    <location>
        <begin position="4247"/>
        <end position="4256"/>
    </location>
</feature>
<dbReference type="Pfam" id="PF10495">
    <property type="entry name" value="PACT_coil_coil"/>
    <property type="match status" value="1"/>
</dbReference>
<dbReference type="EMBL" id="WNYA01000008">
    <property type="protein sequence ID" value="KAG8559334.1"/>
    <property type="molecule type" value="Genomic_DNA"/>
</dbReference>
<evidence type="ECO:0000256" key="7">
    <source>
        <dbReference type="SAM" id="MobiDB-lite"/>
    </source>
</evidence>
<dbReference type="InterPro" id="IPR028745">
    <property type="entry name" value="AKAP9/Pericentrin"/>
</dbReference>
<keyword evidence="4 6" id="KW-0175">Coiled coil</keyword>
<feature type="region of interest" description="Disordered" evidence="7">
    <location>
        <begin position="94"/>
        <end position="125"/>
    </location>
</feature>
<feature type="compositionally biased region" description="Polar residues" evidence="7">
    <location>
        <begin position="3213"/>
        <end position="3226"/>
    </location>
</feature>
<reference evidence="10" key="1">
    <citation type="thesis" date="2020" institute="ProQuest LLC" country="789 East Eisenhower Parkway, Ann Arbor, MI, USA">
        <title>Comparative Genomics and Chromosome Evolution.</title>
        <authorList>
            <person name="Mudd A.B."/>
        </authorList>
    </citation>
    <scope>NUCLEOTIDE SEQUENCE</scope>
    <source>
        <strain evidence="10">237g6f4</strain>
        <tissue evidence="10">Blood</tissue>
    </source>
</reference>